<proteinExistence type="predicted"/>
<reference evidence="1" key="1">
    <citation type="submission" date="2014-11" db="EMBL/GenBank/DDBJ databases">
        <authorList>
            <person name="Amaro Gonzalez C."/>
        </authorList>
    </citation>
    <scope>NUCLEOTIDE SEQUENCE</scope>
</reference>
<accession>A0A0E9T1V1</accession>
<organism evidence="1">
    <name type="scientific">Anguilla anguilla</name>
    <name type="common">European freshwater eel</name>
    <name type="synonym">Muraena anguilla</name>
    <dbReference type="NCBI Taxonomy" id="7936"/>
    <lineage>
        <taxon>Eukaryota</taxon>
        <taxon>Metazoa</taxon>
        <taxon>Chordata</taxon>
        <taxon>Craniata</taxon>
        <taxon>Vertebrata</taxon>
        <taxon>Euteleostomi</taxon>
        <taxon>Actinopterygii</taxon>
        <taxon>Neopterygii</taxon>
        <taxon>Teleostei</taxon>
        <taxon>Anguilliformes</taxon>
        <taxon>Anguillidae</taxon>
        <taxon>Anguilla</taxon>
    </lineage>
</organism>
<protein>
    <submittedName>
        <fullName evidence="1">Uncharacterized protein</fullName>
    </submittedName>
</protein>
<dbReference type="AlphaFoldDB" id="A0A0E9T1V1"/>
<evidence type="ECO:0000313" key="1">
    <source>
        <dbReference type="EMBL" id="JAH47497.1"/>
    </source>
</evidence>
<dbReference type="EMBL" id="GBXM01061080">
    <property type="protein sequence ID" value="JAH47497.1"/>
    <property type="molecule type" value="Transcribed_RNA"/>
</dbReference>
<sequence length="26" mass="3093">MKHLSYHLKIIMACGSHAVEIYPMYR</sequence>
<reference evidence="1" key="2">
    <citation type="journal article" date="2015" name="Fish Shellfish Immunol.">
        <title>Early steps in the European eel (Anguilla anguilla)-Vibrio vulnificus interaction in the gills: Role of the RtxA13 toxin.</title>
        <authorList>
            <person name="Callol A."/>
            <person name="Pajuelo D."/>
            <person name="Ebbesson L."/>
            <person name="Teles M."/>
            <person name="MacKenzie S."/>
            <person name="Amaro C."/>
        </authorList>
    </citation>
    <scope>NUCLEOTIDE SEQUENCE</scope>
</reference>
<name>A0A0E9T1V1_ANGAN</name>